<evidence type="ECO:0000313" key="3">
    <source>
        <dbReference type="Proteomes" id="UP000319897"/>
    </source>
</evidence>
<dbReference type="Gene3D" id="1.25.40.10">
    <property type="entry name" value="Tetratricopeptide repeat domain"/>
    <property type="match status" value="1"/>
</dbReference>
<dbReference type="OrthoDB" id="7595014at2"/>
<keyword evidence="1" id="KW-0732">Signal</keyword>
<gene>
    <name evidence="2" type="ORF">FJQ54_07940</name>
</gene>
<dbReference type="AlphaFoldDB" id="A0A501XMM6"/>
<organism evidence="2 3">
    <name type="scientific">Sandaracinobacter neustonicus</name>
    <dbReference type="NCBI Taxonomy" id="1715348"/>
    <lineage>
        <taxon>Bacteria</taxon>
        <taxon>Pseudomonadati</taxon>
        <taxon>Pseudomonadota</taxon>
        <taxon>Alphaproteobacteria</taxon>
        <taxon>Sphingomonadales</taxon>
        <taxon>Sphingosinicellaceae</taxon>
        <taxon>Sandaracinobacter</taxon>
    </lineage>
</organism>
<keyword evidence="3" id="KW-1185">Reference proteome</keyword>
<evidence type="ECO:0000313" key="2">
    <source>
        <dbReference type="EMBL" id="TPE61816.1"/>
    </source>
</evidence>
<comment type="caution">
    <text evidence="2">The sequence shown here is derived from an EMBL/GenBank/DDBJ whole genome shotgun (WGS) entry which is preliminary data.</text>
</comment>
<feature type="signal peptide" evidence="1">
    <location>
        <begin position="1"/>
        <end position="28"/>
    </location>
</feature>
<dbReference type="RefSeq" id="WP_140927875.1">
    <property type="nucleotide sequence ID" value="NZ_VFSU01000021.1"/>
</dbReference>
<feature type="chain" id="PRO_5021361260" evidence="1">
    <location>
        <begin position="29"/>
        <end position="297"/>
    </location>
</feature>
<dbReference type="EMBL" id="VFSU01000021">
    <property type="protein sequence ID" value="TPE61816.1"/>
    <property type="molecule type" value="Genomic_DNA"/>
</dbReference>
<evidence type="ECO:0000256" key="1">
    <source>
        <dbReference type="SAM" id="SignalP"/>
    </source>
</evidence>
<dbReference type="Pfam" id="PF13432">
    <property type="entry name" value="TPR_16"/>
    <property type="match status" value="2"/>
</dbReference>
<proteinExistence type="predicted"/>
<protein>
    <submittedName>
        <fullName evidence="2">Tetratricopeptide repeat protein</fullName>
    </submittedName>
</protein>
<reference evidence="2 3" key="1">
    <citation type="submission" date="2019-06" db="EMBL/GenBank/DDBJ databases">
        <authorList>
            <person name="Lee I."/>
            <person name="Jang G.I."/>
            <person name="Hwang C.Y."/>
        </authorList>
    </citation>
    <scope>NUCLEOTIDE SEQUENCE [LARGE SCALE GENOMIC DNA]</scope>
    <source>
        <strain evidence="2 3">PAMC 28131</strain>
    </source>
</reference>
<dbReference type="SMART" id="SM00028">
    <property type="entry name" value="TPR"/>
    <property type="match status" value="4"/>
</dbReference>
<name>A0A501XMM6_9SPHN</name>
<accession>A0A501XMM6</accession>
<dbReference type="Proteomes" id="UP000319897">
    <property type="component" value="Unassembled WGS sequence"/>
</dbReference>
<dbReference type="InterPro" id="IPR019734">
    <property type="entry name" value="TPR_rpt"/>
</dbReference>
<sequence length="297" mass="31371">MKAGSVRFLATVAAVVLASGSVEMRAEAAEPAAVSQLDGETLTLEFIDKAIAEGRYKSAHDLLARARIRFGGPEVSLREAELLLAAGSLAEAATAFQLLESDPAVGARAQAGRGITAIRAGHAEAAESLLADAVARDPSLARAWSARGVLADQRQDWAAADHHYAQALAAAPGSANILSNRGYSRLLRGLYAEAEADFNAALAKQPGLKVAATNLQLAKAMQGRYAEAFTGTSRDELARDLNTVGVAAMLRGDHRIAEGYFARAIDMNSRYDKVASDNLAYLKSIAPELKDDDRARP</sequence>
<dbReference type="SUPFAM" id="SSF48452">
    <property type="entry name" value="TPR-like"/>
    <property type="match status" value="1"/>
</dbReference>
<dbReference type="InterPro" id="IPR011990">
    <property type="entry name" value="TPR-like_helical_dom_sf"/>
</dbReference>